<dbReference type="Proteomes" id="UP001628156">
    <property type="component" value="Unassembled WGS sequence"/>
</dbReference>
<evidence type="ECO:0000313" key="1">
    <source>
        <dbReference type="EMBL" id="GAB1219525.1"/>
    </source>
</evidence>
<dbReference type="EMBL" id="BAAFRS010000037">
    <property type="protein sequence ID" value="GAB1219525.1"/>
    <property type="molecule type" value="Genomic_DNA"/>
</dbReference>
<reference evidence="2" key="2">
    <citation type="submission" date="2024-08" db="EMBL/GenBank/DDBJ databases">
        <title>Draft genome assembly of Entamoeba nuttalli using a combination of long-read and short-read sequencing data.</title>
        <authorList>
            <person name="Tanaka M."/>
            <person name="Tachibana H."/>
        </authorList>
    </citation>
    <scope>NUCLEOTIDE SEQUENCE</scope>
    <source>
        <strain evidence="2">P19-061405</strain>
    </source>
</reference>
<keyword evidence="3" id="KW-1185">Reference proteome</keyword>
<organism evidence="2 3">
    <name type="scientific">Entamoeba nuttalli</name>
    <dbReference type="NCBI Taxonomy" id="412467"/>
    <lineage>
        <taxon>Eukaryota</taxon>
        <taxon>Amoebozoa</taxon>
        <taxon>Evosea</taxon>
        <taxon>Archamoebae</taxon>
        <taxon>Mastigamoebida</taxon>
        <taxon>Entamoebidae</taxon>
        <taxon>Entamoeba</taxon>
    </lineage>
</organism>
<gene>
    <name evidence="1" type="ORF">ENUP19_0037G0038</name>
    <name evidence="2" type="ORF">ENUP19_0083G0020</name>
</gene>
<dbReference type="EMBL" id="BAAFRS010000083">
    <property type="protein sequence ID" value="GAB1221649.1"/>
    <property type="molecule type" value="Genomic_DNA"/>
</dbReference>
<name>A0ABQ0DFL2_9EUKA</name>
<evidence type="ECO:0000313" key="2">
    <source>
        <dbReference type="EMBL" id="GAB1221649.1"/>
    </source>
</evidence>
<comment type="caution">
    <text evidence="2">The sequence shown here is derived from an EMBL/GenBank/DDBJ whole genome shotgun (WGS) entry which is preliminary data.</text>
</comment>
<evidence type="ECO:0000313" key="3">
    <source>
        <dbReference type="Proteomes" id="UP001628156"/>
    </source>
</evidence>
<reference evidence="2 3" key="1">
    <citation type="journal article" date="2019" name="PLoS Negl. Trop. Dis.">
        <title>Whole genome sequencing of Entamoeba nuttalli reveals mammalian host-related molecular signatures and a novel octapeptide-repeat surface protein.</title>
        <authorList>
            <person name="Tanaka M."/>
            <person name="Makiuchi T."/>
            <person name="Komiyama T."/>
            <person name="Shiina T."/>
            <person name="Osaki K."/>
            <person name="Tachibana H."/>
        </authorList>
    </citation>
    <scope>NUCLEOTIDE SEQUENCE [LARGE SCALE GENOMIC DNA]</scope>
    <source>
        <strain evidence="2 3">P19-061405</strain>
    </source>
</reference>
<accession>A0ABQ0DFL2</accession>
<protein>
    <submittedName>
        <fullName evidence="2">Uncharacterized protein</fullName>
    </submittedName>
</protein>
<proteinExistence type="predicted"/>
<sequence length="348" mass="40835">MEKKKGVKIVMGEVKKEGENTMLNEVIPRYYNCCMCCHSQLDNPRNYCVFCLSQRVAERGQKIDKQKEEITKIRQRNHEIEKMLSEKLCSMNKETDIVANTNVLFNQIQQNEMAISVIEVKEKDGIRKGIEHMKRINKCLVGMKKAIESTISLEKEYYGMVQETNRLIQLQTFLKEQIIIKKKQQIKRVNEIMMVEIIKGEKGIKKEGEEEERPIEGEKKLYKIVNFNIQSNSKMFTTIKTGNLFINYLYLLLKEYTYIIEIPCTLIVISKGNEIPNSIIRKANLNKSGGNDKITIPTVNLTFSHQIFKIFYDEFKQLYCIQYKTPIEVEGENYVEKIIKLLQYFKSF</sequence>